<feature type="transmembrane region" description="Helical" evidence="7">
    <location>
        <begin position="205"/>
        <end position="230"/>
    </location>
</feature>
<dbReference type="RefSeq" id="WP_012086289.1">
    <property type="nucleotide sequence ID" value="NZ_JACHVY010000003.1"/>
</dbReference>
<feature type="transmembrane region" description="Helical" evidence="7">
    <location>
        <begin position="165"/>
        <end position="184"/>
    </location>
</feature>
<dbReference type="OMA" id="CLWMAGA"/>
<evidence type="ECO:0000256" key="2">
    <source>
        <dbReference type="ARBA" id="ARBA00022448"/>
    </source>
</evidence>
<feature type="transmembrane region" description="Helical" evidence="7">
    <location>
        <begin position="89"/>
        <end position="117"/>
    </location>
</feature>
<gene>
    <name evidence="10" type="ORF">FHR75_003132</name>
</gene>
<keyword evidence="3" id="KW-1003">Cell membrane</keyword>
<dbReference type="CDD" id="cd06261">
    <property type="entry name" value="TM_PBP2"/>
    <property type="match status" value="1"/>
</dbReference>
<dbReference type="AlphaFoldDB" id="A0A7W4TNQ4"/>
<name>A0A7W4TNQ4_KINRA</name>
<dbReference type="EMBL" id="JACHVY010000003">
    <property type="protein sequence ID" value="MBB2902301.1"/>
    <property type="molecule type" value="Genomic_DNA"/>
</dbReference>
<dbReference type="Gene3D" id="1.10.3720.10">
    <property type="entry name" value="MetI-like"/>
    <property type="match status" value="1"/>
</dbReference>
<evidence type="ECO:0000256" key="7">
    <source>
        <dbReference type="RuleBase" id="RU363032"/>
    </source>
</evidence>
<sequence length="298" mass="32182">MSTTTVRDAALAAPTPPREGRRKRYRAPDAAGWLTYVLLGVTTFVFLVPFYYMIVAASRPMAEMTQSPPPFLPGPYLWQNITTALEQQAIGLAILNSLIVSGITTIGTLLFCTLAGFAFAKLRFRGKNALFAITIGTLMIPPTLGVVPLYKIMSDWNLAGRLESVILPSLVTAFGVFFMRQYLVQTLPDELLEAARMDGASSTRTVWSIVLPIARPGMAVLGMLTFMTAWNDFFWPVIALNSSMPTVQVALNNLGSGYVPDTSIIMAGTLVGTLPVIVVFILLGKQIVSGIMAGAVKG</sequence>
<feature type="transmembrane region" description="Helical" evidence="7">
    <location>
        <begin position="31"/>
        <end position="54"/>
    </location>
</feature>
<dbReference type="Proteomes" id="UP000533269">
    <property type="component" value="Unassembled WGS sequence"/>
</dbReference>
<feature type="transmembrane region" description="Helical" evidence="7">
    <location>
        <begin position="129"/>
        <end position="153"/>
    </location>
</feature>
<evidence type="ECO:0000313" key="10">
    <source>
        <dbReference type="EMBL" id="MBB2902301.1"/>
    </source>
</evidence>
<protein>
    <submittedName>
        <fullName evidence="10">Cellobiose transport system permease protein</fullName>
    </submittedName>
</protein>
<keyword evidence="2 7" id="KW-0813">Transport</keyword>
<dbReference type="Pfam" id="PF00528">
    <property type="entry name" value="BPD_transp_1"/>
    <property type="match status" value="1"/>
</dbReference>
<proteinExistence type="inferred from homology"/>
<evidence type="ECO:0000256" key="5">
    <source>
        <dbReference type="ARBA" id="ARBA00022989"/>
    </source>
</evidence>
<keyword evidence="4 7" id="KW-0812">Transmembrane</keyword>
<reference evidence="10 11" key="2">
    <citation type="submission" date="2020-08" db="EMBL/GenBank/DDBJ databases">
        <authorList>
            <person name="Partida-Martinez L."/>
            <person name="Huntemann M."/>
            <person name="Clum A."/>
            <person name="Wang J."/>
            <person name="Palaniappan K."/>
            <person name="Ritter S."/>
            <person name="Chen I.-M."/>
            <person name="Stamatis D."/>
            <person name="Reddy T."/>
            <person name="O'Malley R."/>
            <person name="Daum C."/>
            <person name="Shapiro N."/>
            <person name="Ivanova N."/>
            <person name="Kyrpides N."/>
            <person name="Woyke T."/>
        </authorList>
    </citation>
    <scope>NUCLEOTIDE SEQUENCE [LARGE SCALE GENOMIC DNA]</scope>
    <source>
        <strain evidence="10 11">AS2.23</strain>
    </source>
</reference>
<evidence type="ECO:0000256" key="3">
    <source>
        <dbReference type="ARBA" id="ARBA00022475"/>
    </source>
</evidence>
<evidence type="ECO:0000313" key="11">
    <source>
        <dbReference type="Proteomes" id="UP000533269"/>
    </source>
</evidence>
<evidence type="ECO:0000256" key="6">
    <source>
        <dbReference type="ARBA" id="ARBA00023136"/>
    </source>
</evidence>
<feature type="domain" description="ABC transmembrane type-1" evidence="9">
    <location>
        <begin position="94"/>
        <end position="283"/>
    </location>
</feature>
<keyword evidence="5 7" id="KW-1133">Transmembrane helix</keyword>
<evidence type="ECO:0000259" key="9">
    <source>
        <dbReference type="PROSITE" id="PS50928"/>
    </source>
</evidence>
<dbReference type="InterPro" id="IPR000515">
    <property type="entry name" value="MetI-like"/>
</dbReference>
<dbReference type="PANTHER" id="PTHR43744:SF12">
    <property type="entry name" value="ABC TRANSPORTER PERMEASE PROTEIN MG189-RELATED"/>
    <property type="match status" value="1"/>
</dbReference>
<comment type="similarity">
    <text evidence="7">Belongs to the binding-protein-dependent transport system permease family.</text>
</comment>
<feature type="transmembrane region" description="Helical" evidence="7">
    <location>
        <begin position="264"/>
        <end position="283"/>
    </location>
</feature>
<dbReference type="InterPro" id="IPR035906">
    <property type="entry name" value="MetI-like_sf"/>
</dbReference>
<keyword evidence="6 7" id="KW-0472">Membrane</keyword>
<dbReference type="PROSITE" id="PS50928">
    <property type="entry name" value="ABC_TM1"/>
    <property type="match status" value="1"/>
</dbReference>
<feature type="region of interest" description="Disordered" evidence="8">
    <location>
        <begin position="1"/>
        <end position="23"/>
    </location>
</feature>
<comment type="subcellular location">
    <subcellularLocation>
        <location evidence="1 7">Cell membrane</location>
        <topology evidence="1 7">Multi-pass membrane protein</topology>
    </subcellularLocation>
</comment>
<comment type="caution">
    <text evidence="10">The sequence shown here is derived from an EMBL/GenBank/DDBJ whole genome shotgun (WGS) entry which is preliminary data.</text>
</comment>
<evidence type="ECO:0000256" key="4">
    <source>
        <dbReference type="ARBA" id="ARBA00022692"/>
    </source>
</evidence>
<dbReference type="GO" id="GO:0005886">
    <property type="term" value="C:plasma membrane"/>
    <property type="evidence" value="ECO:0007669"/>
    <property type="project" value="UniProtKB-SubCell"/>
</dbReference>
<evidence type="ECO:0000256" key="1">
    <source>
        <dbReference type="ARBA" id="ARBA00004651"/>
    </source>
</evidence>
<accession>A0A7W4TNQ4</accession>
<evidence type="ECO:0000256" key="8">
    <source>
        <dbReference type="SAM" id="MobiDB-lite"/>
    </source>
</evidence>
<dbReference type="SUPFAM" id="SSF161098">
    <property type="entry name" value="MetI-like"/>
    <property type="match status" value="1"/>
</dbReference>
<organism evidence="10 11">
    <name type="scientific">Kineococcus radiotolerans</name>
    <dbReference type="NCBI Taxonomy" id="131568"/>
    <lineage>
        <taxon>Bacteria</taxon>
        <taxon>Bacillati</taxon>
        <taxon>Actinomycetota</taxon>
        <taxon>Actinomycetes</taxon>
        <taxon>Kineosporiales</taxon>
        <taxon>Kineosporiaceae</taxon>
        <taxon>Kineococcus</taxon>
    </lineage>
</organism>
<reference evidence="10 11" key="1">
    <citation type="submission" date="2020-08" db="EMBL/GenBank/DDBJ databases">
        <title>The Agave Microbiome: Exploring the role of microbial communities in plant adaptations to desert environments.</title>
        <authorList>
            <person name="Partida-Martinez L.P."/>
        </authorList>
    </citation>
    <scope>NUCLEOTIDE SEQUENCE [LARGE SCALE GENOMIC DNA]</scope>
    <source>
        <strain evidence="10 11">AS2.23</strain>
    </source>
</reference>
<dbReference type="GO" id="GO:0055085">
    <property type="term" value="P:transmembrane transport"/>
    <property type="evidence" value="ECO:0007669"/>
    <property type="project" value="InterPro"/>
</dbReference>
<dbReference type="PANTHER" id="PTHR43744">
    <property type="entry name" value="ABC TRANSPORTER PERMEASE PROTEIN MG189-RELATED-RELATED"/>
    <property type="match status" value="1"/>
</dbReference>